<comment type="pathway">
    <text evidence="6">Quinol/quinone metabolism; 1,4-dihydroxy-2-naphthoate biosynthesis; 1,4-dihydroxy-2-naphthoate from chorismate: step 2/7.</text>
</comment>
<dbReference type="InterPro" id="IPR029061">
    <property type="entry name" value="THDP-binding"/>
</dbReference>
<evidence type="ECO:0000256" key="2">
    <source>
        <dbReference type="ARBA" id="ARBA00022723"/>
    </source>
</evidence>
<dbReference type="PANTHER" id="PTHR42916">
    <property type="entry name" value="2-SUCCINYL-5-ENOLPYRUVYL-6-HYDROXY-3-CYCLOHEXENE-1-CARBOXYLATE SYNTHASE"/>
    <property type="match status" value="1"/>
</dbReference>
<evidence type="ECO:0000259" key="9">
    <source>
        <dbReference type="Pfam" id="PF16582"/>
    </source>
</evidence>
<keyword evidence="4 6" id="KW-0786">Thiamine pyrophosphate</keyword>
<evidence type="ECO:0000256" key="3">
    <source>
        <dbReference type="ARBA" id="ARBA00022842"/>
    </source>
</evidence>
<gene>
    <name evidence="6 10" type="primary">menD</name>
    <name evidence="10" type="ORF">V0288_06745</name>
</gene>
<reference evidence="10 11" key="1">
    <citation type="submission" date="2024-01" db="EMBL/GenBank/DDBJ databases">
        <title>Genomic insights into the taxonomy and metabolism of the cyanobacterium Pannus brasiliensis CCIBt3594.</title>
        <authorList>
            <person name="Machado M."/>
            <person name="Botero N.B."/>
            <person name="Andreote A.P.D."/>
            <person name="Feitosa A.M.T."/>
            <person name="Popin R."/>
            <person name="Sivonen K."/>
            <person name="Fiore M.F."/>
        </authorList>
    </citation>
    <scope>NUCLEOTIDE SEQUENCE [LARGE SCALE GENOMIC DNA]</scope>
    <source>
        <strain evidence="10 11">CCIBt3594</strain>
    </source>
</reference>
<dbReference type="Pfam" id="PF16582">
    <property type="entry name" value="TPP_enzyme_M_2"/>
    <property type="match status" value="1"/>
</dbReference>
<dbReference type="EC" id="2.2.1.9" evidence="6"/>
<dbReference type="Pfam" id="PF02776">
    <property type="entry name" value="TPP_enzyme_N"/>
    <property type="match status" value="1"/>
</dbReference>
<dbReference type="GO" id="GO:0030976">
    <property type="term" value="F:thiamine pyrophosphate binding"/>
    <property type="evidence" value="ECO:0007669"/>
    <property type="project" value="UniProtKB-UniRule"/>
</dbReference>
<keyword evidence="1 6" id="KW-0808">Transferase</keyword>
<evidence type="ECO:0000313" key="10">
    <source>
        <dbReference type="EMBL" id="MEG3436814.1"/>
    </source>
</evidence>
<evidence type="ECO:0000256" key="5">
    <source>
        <dbReference type="ARBA" id="ARBA00023211"/>
    </source>
</evidence>
<comment type="pathway">
    <text evidence="6">Cofactor biosynthesis; phylloquinone biosynthesis.</text>
</comment>
<dbReference type="HAMAP" id="MF_01659">
    <property type="entry name" value="MenD"/>
    <property type="match status" value="1"/>
</dbReference>
<dbReference type="AlphaFoldDB" id="A0AAW9QVX2"/>
<dbReference type="InterPro" id="IPR011766">
    <property type="entry name" value="TPP_enzyme_TPP-bd"/>
</dbReference>
<evidence type="ECO:0000256" key="6">
    <source>
        <dbReference type="HAMAP-Rule" id="MF_01659"/>
    </source>
</evidence>
<evidence type="ECO:0000259" key="7">
    <source>
        <dbReference type="Pfam" id="PF02775"/>
    </source>
</evidence>
<accession>A0AAW9QVX2</accession>
<dbReference type="GO" id="GO:0000287">
    <property type="term" value="F:magnesium ion binding"/>
    <property type="evidence" value="ECO:0007669"/>
    <property type="project" value="UniProtKB-UniRule"/>
</dbReference>
<proteinExistence type="inferred from homology"/>
<dbReference type="SUPFAM" id="SSF52518">
    <property type="entry name" value="Thiamin diphosphate-binding fold (THDP-binding)"/>
    <property type="match status" value="2"/>
</dbReference>
<protein>
    <recommendedName>
        <fullName evidence="6">2-succinyl-5-enolpyruvyl-6-hydroxy-3-cyclohexene-1-carboxylate synthase</fullName>
        <shortName evidence="6">SEPHCHC synthase</shortName>
        <ecNumber evidence="6">2.2.1.9</ecNumber>
    </recommendedName>
</protein>
<dbReference type="GO" id="GO:0009234">
    <property type="term" value="P:menaquinone biosynthetic process"/>
    <property type="evidence" value="ECO:0007669"/>
    <property type="project" value="InterPro"/>
</dbReference>
<comment type="catalytic activity">
    <reaction evidence="6">
        <text>isochorismate + 2-oxoglutarate + H(+) = 5-enolpyruvoyl-6-hydroxy-2-succinyl-cyclohex-3-ene-1-carboxylate + CO2</text>
        <dbReference type="Rhea" id="RHEA:25593"/>
        <dbReference type="ChEBI" id="CHEBI:15378"/>
        <dbReference type="ChEBI" id="CHEBI:16526"/>
        <dbReference type="ChEBI" id="CHEBI:16810"/>
        <dbReference type="ChEBI" id="CHEBI:29780"/>
        <dbReference type="ChEBI" id="CHEBI:58818"/>
        <dbReference type="EC" id="2.2.1.9"/>
    </reaction>
</comment>
<dbReference type="GO" id="GO:0030145">
    <property type="term" value="F:manganese ion binding"/>
    <property type="evidence" value="ECO:0007669"/>
    <property type="project" value="UniProtKB-UniRule"/>
</dbReference>
<dbReference type="Proteomes" id="UP001328733">
    <property type="component" value="Unassembled WGS sequence"/>
</dbReference>
<feature type="domain" description="Menaquinone biosynthesis protein MenD middle" evidence="9">
    <location>
        <begin position="223"/>
        <end position="405"/>
    </location>
</feature>
<dbReference type="InterPro" id="IPR012001">
    <property type="entry name" value="Thiamin_PyroP_enz_TPP-bd_dom"/>
</dbReference>
<sequence length="580" mass="65027">MTLDFRNLNTLWGSIVAETLARSGLTLAVICPGSRSTPLTVAFALNPKIEAIPVLDERSAAFFALGLAKQLCKPVALVCTSGTAAANFYPAVIEAKESRVPLLILTADRPPENRHCHAGQTIDQIKLYVDYPNWQAEISCPSPKPDRLRYLRQTLLHAWERSRYPTPGVVHLNLPFRDPLAPTPDLETGALESILDESDFFGHISPDPVSERVKPTQIPDFPEKGIIIAGVATTGDPETYCKAIAKISRSLQYPVLAEALSPVRNHASLLPHLVTTYDLLLRHREIREELTPEVAIQIGELPTSKELRSWLEEKDFPRWIIDSDPDNFDALHGKTRHLRVTVENFAGSLPDRSGKNSKYCQCWLDRDTTTRTRIERIFAKTDEFIEPKVAYLLSRHLPPRTPVFIANSMPVRHAEWFWTANDRSLLPHFNRGANGIDGTLSTAIGMAYKNRPGVLLTGDLALLHDTNGFLLKNHFKGSLTIVVINNNGGGIFEMLPIAKFEHPFEEFFATPQNIDFSRLCATYNVEYHSIESWTDLSARLDPLPAEGIRLLEVKCDRTGNARWLQENLPLLSRSDPENVM</sequence>
<dbReference type="GO" id="GO:0042372">
    <property type="term" value="P:phylloquinone biosynthetic process"/>
    <property type="evidence" value="ECO:0007669"/>
    <property type="project" value="UniProtKB-UniRule"/>
</dbReference>
<keyword evidence="11" id="KW-1185">Reference proteome</keyword>
<evidence type="ECO:0000256" key="4">
    <source>
        <dbReference type="ARBA" id="ARBA00023052"/>
    </source>
</evidence>
<organism evidence="10 11">
    <name type="scientific">Pannus brasiliensis CCIBt3594</name>
    <dbReference type="NCBI Taxonomy" id="1427578"/>
    <lineage>
        <taxon>Bacteria</taxon>
        <taxon>Bacillati</taxon>
        <taxon>Cyanobacteriota</taxon>
        <taxon>Cyanophyceae</taxon>
        <taxon>Oscillatoriophycideae</taxon>
        <taxon>Chroococcales</taxon>
        <taxon>Microcystaceae</taxon>
        <taxon>Pannus</taxon>
    </lineage>
</organism>
<comment type="subunit">
    <text evidence="6">Homodimer.</text>
</comment>
<dbReference type="PANTHER" id="PTHR42916:SF1">
    <property type="entry name" value="PROTEIN PHYLLO, CHLOROPLASTIC"/>
    <property type="match status" value="1"/>
</dbReference>
<evidence type="ECO:0000256" key="1">
    <source>
        <dbReference type="ARBA" id="ARBA00022679"/>
    </source>
</evidence>
<comment type="similarity">
    <text evidence="6">Belongs to the TPP enzyme family. MenD subfamily.</text>
</comment>
<dbReference type="InterPro" id="IPR032264">
    <property type="entry name" value="MenD_middle"/>
</dbReference>
<dbReference type="CDD" id="cd02009">
    <property type="entry name" value="TPP_SHCHC_synthase"/>
    <property type="match status" value="1"/>
</dbReference>
<evidence type="ECO:0000259" key="8">
    <source>
        <dbReference type="Pfam" id="PF02776"/>
    </source>
</evidence>
<dbReference type="Gene3D" id="3.40.50.1220">
    <property type="entry name" value="TPP-binding domain"/>
    <property type="match status" value="1"/>
</dbReference>
<keyword evidence="5 6" id="KW-0464">Manganese</keyword>
<dbReference type="NCBIfam" id="TIGR00173">
    <property type="entry name" value="menD"/>
    <property type="match status" value="1"/>
</dbReference>
<name>A0AAW9QVX2_9CHRO</name>
<dbReference type="InterPro" id="IPR004433">
    <property type="entry name" value="MenaQ_synth_MenD"/>
</dbReference>
<keyword evidence="3 6" id="KW-0460">Magnesium</keyword>
<comment type="caution">
    <text evidence="10">The sequence shown here is derived from an EMBL/GenBank/DDBJ whole genome shotgun (WGS) entry which is preliminary data.</text>
</comment>
<comment type="cofactor">
    <cofactor evidence="6">
        <name>Mg(2+)</name>
        <dbReference type="ChEBI" id="CHEBI:18420"/>
    </cofactor>
    <cofactor evidence="6">
        <name>Mn(2+)</name>
        <dbReference type="ChEBI" id="CHEBI:29035"/>
    </cofactor>
</comment>
<dbReference type="GO" id="GO:0070204">
    <property type="term" value="F:2-succinyl-5-enolpyruvyl-6-hydroxy-3-cyclohexene-1-carboxylic-acid synthase activity"/>
    <property type="evidence" value="ECO:0007669"/>
    <property type="project" value="UniProtKB-UniRule"/>
</dbReference>
<evidence type="ECO:0000313" key="11">
    <source>
        <dbReference type="Proteomes" id="UP001328733"/>
    </source>
</evidence>
<dbReference type="EMBL" id="JBAFSM010000010">
    <property type="protein sequence ID" value="MEG3436814.1"/>
    <property type="molecule type" value="Genomic_DNA"/>
</dbReference>
<dbReference type="PIRSF" id="PIRSF004983">
    <property type="entry name" value="MenD"/>
    <property type="match status" value="1"/>
</dbReference>
<dbReference type="RefSeq" id="WP_332864279.1">
    <property type="nucleotide sequence ID" value="NZ_JBAFSM010000010.1"/>
</dbReference>
<dbReference type="Gene3D" id="3.40.50.970">
    <property type="match status" value="2"/>
</dbReference>
<feature type="domain" description="Thiamine pyrophosphate enzyme N-terminal TPP-binding" evidence="8">
    <location>
        <begin position="14"/>
        <end position="126"/>
    </location>
</feature>
<dbReference type="CDD" id="cd07037">
    <property type="entry name" value="TPP_PYR_MenD"/>
    <property type="match status" value="1"/>
</dbReference>
<keyword evidence="2 6" id="KW-0479">Metal-binding</keyword>
<comment type="cofactor">
    <cofactor evidence="6">
        <name>thiamine diphosphate</name>
        <dbReference type="ChEBI" id="CHEBI:58937"/>
    </cofactor>
    <text evidence="6">Binds 1 thiamine pyrophosphate per subunit.</text>
</comment>
<comment type="function">
    <text evidence="6">Catalyzes the thiamine diphosphate-dependent decarboxylation of 2-oxoglutarate and the subsequent addition of the resulting succinic semialdehyde-thiamine pyrophosphate anion to isochorismate to yield 2-succinyl-5-enolpyruvyl-6-hydroxy-3-cyclohexene-1-carboxylate (SEPHCHC).</text>
</comment>
<dbReference type="Pfam" id="PF02775">
    <property type="entry name" value="TPP_enzyme_C"/>
    <property type="match status" value="1"/>
</dbReference>
<feature type="domain" description="Thiamine pyrophosphate enzyme TPP-binding" evidence="7">
    <location>
        <begin position="417"/>
        <end position="540"/>
    </location>
</feature>